<dbReference type="Pfam" id="PF00501">
    <property type="entry name" value="AMP-binding"/>
    <property type="match status" value="1"/>
</dbReference>
<dbReference type="SUPFAM" id="SSF56801">
    <property type="entry name" value="Acetyl-CoA synthetase-like"/>
    <property type="match status" value="1"/>
</dbReference>
<organism evidence="5 6">
    <name type="scientific">BD1-7 clade bacterium</name>
    <dbReference type="NCBI Taxonomy" id="2029982"/>
    <lineage>
        <taxon>Bacteria</taxon>
        <taxon>Pseudomonadati</taxon>
        <taxon>Pseudomonadota</taxon>
        <taxon>Gammaproteobacteria</taxon>
        <taxon>Cellvibrionales</taxon>
        <taxon>Spongiibacteraceae</taxon>
        <taxon>BD1-7 clade</taxon>
    </lineage>
</organism>
<evidence type="ECO:0000259" key="4">
    <source>
        <dbReference type="Pfam" id="PF13193"/>
    </source>
</evidence>
<dbReference type="EMBL" id="CACSIO010000012">
    <property type="protein sequence ID" value="CAA0108582.1"/>
    <property type="molecule type" value="Genomic_DNA"/>
</dbReference>
<gene>
    <name evidence="5" type="primary">caiC</name>
    <name evidence="5" type="ORF">OPDIPICF_01362</name>
</gene>
<dbReference type="PROSITE" id="PS00455">
    <property type="entry name" value="AMP_BINDING"/>
    <property type="match status" value="1"/>
</dbReference>
<feature type="domain" description="AMP-dependent synthetase/ligase" evidence="3">
    <location>
        <begin position="27"/>
        <end position="390"/>
    </location>
</feature>
<comment type="similarity">
    <text evidence="1">Belongs to the ATP-dependent AMP-binding enzyme family.</text>
</comment>
<dbReference type="OrthoDB" id="9803968at2"/>
<reference evidence="5 6" key="1">
    <citation type="submission" date="2019-11" db="EMBL/GenBank/DDBJ databases">
        <authorList>
            <person name="Holert J."/>
        </authorList>
    </citation>
    <scope>NUCLEOTIDE SEQUENCE [LARGE SCALE GENOMIC DNA]</scope>
    <source>
        <strain evidence="5">SB11_3</strain>
    </source>
</reference>
<dbReference type="GO" id="GO:0031956">
    <property type="term" value="F:medium-chain fatty acid-CoA ligase activity"/>
    <property type="evidence" value="ECO:0007669"/>
    <property type="project" value="TreeGrafter"/>
</dbReference>
<accession>A0A5S9PVW1</accession>
<name>A0A5S9PVW1_9GAMM</name>
<evidence type="ECO:0000313" key="5">
    <source>
        <dbReference type="EMBL" id="CAA0108582.1"/>
    </source>
</evidence>
<sequence>MATPKFDATYSAQLYTFAGKDVPWLMKKWAEQTPEKEFLIWEPKDGNTKTWTYQGFWEEINKVACGLIEKGVKKGDKLLIHSENSPEMMIAWYASAIVGSCAVTTNTRCVGDELTYFAEHSDAVGCITQPKFIKELAKNATSLPWFIVTDDNSGEPAADDQKDHGYNGWASLYGYGDVAPERPIEPMLPVGIQFTSGTTSRPKAVVHTHANAMWGGMNGAQNLGIDSSDVYLCYLPCFHVNAQSWTFWTMAWAGGTVVLQPKFSSSRFWEVSVKHKCTRASMIPFCFKAIGAQEIPEHSYKSWSTGVKLHNVENYWKVPTFATWGMTETVTHATRSFLPQDCPEMNIGIPSPGYEFAIMNPETGEYCDIGENGDLYIRGTRGVHIFLEYYKNQEAMDKSFTEDGWFMTGDQARLGEDGYMYFADRDKDVLKVGGENVSARQVEEFIGELLGMGVLEEHAIVAQKHDMLDEVPVVFAIKSAWTQLTEEEITEKIMKGCEEGLADFKRPKSIYFVEEMPRATLEKVAKNKLREMADELADKEKAEG</sequence>
<dbReference type="PANTHER" id="PTHR43201:SF5">
    <property type="entry name" value="MEDIUM-CHAIN ACYL-COA LIGASE ACSF2, MITOCHONDRIAL"/>
    <property type="match status" value="1"/>
</dbReference>
<dbReference type="InterPro" id="IPR042099">
    <property type="entry name" value="ANL_N_sf"/>
</dbReference>
<dbReference type="PANTHER" id="PTHR43201">
    <property type="entry name" value="ACYL-COA SYNTHETASE"/>
    <property type="match status" value="1"/>
</dbReference>
<dbReference type="InterPro" id="IPR045851">
    <property type="entry name" value="AMP-bd_C_sf"/>
</dbReference>
<evidence type="ECO:0000256" key="1">
    <source>
        <dbReference type="ARBA" id="ARBA00006432"/>
    </source>
</evidence>
<evidence type="ECO:0000313" key="6">
    <source>
        <dbReference type="Proteomes" id="UP000441399"/>
    </source>
</evidence>
<dbReference type="InterPro" id="IPR025110">
    <property type="entry name" value="AMP-bd_C"/>
</dbReference>
<dbReference type="Proteomes" id="UP000441399">
    <property type="component" value="Unassembled WGS sequence"/>
</dbReference>
<dbReference type="GO" id="GO:0006631">
    <property type="term" value="P:fatty acid metabolic process"/>
    <property type="evidence" value="ECO:0007669"/>
    <property type="project" value="TreeGrafter"/>
</dbReference>
<evidence type="ECO:0000259" key="3">
    <source>
        <dbReference type="Pfam" id="PF00501"/>
    </source>
</evidence>
<dbReference type="Pfam" id="PF13193">
    <property type="entry name" value="AMP-binding_C"/>
    <property type="match status" value="1"/>
</dbReference>
<proteinExistence type="inferred from homology"/>
<evidence type="ECO:0000256" key="2">
    <source>
        <dbReference type="ARBA" id="ARBA00022598"/>
    </source>
</evidence>
<dbReference type="EC" id="6.2.1.48" evidence="5"/>
<dbReference type="InterPro" id="IPR020845">
    <property type="entry name" value="AMP-binding_CS"/>
</dbReference>
<dbReference type="InterPro" id="IPR000873">
    <property type="entry name" value="AMP-dep_synth/lig_dom"/>
</dbReference>
<dbReference type="Gene3D" id="3.40.50.12780">
    <property type="entry name" value="N-terminal domain of ligase-like"/>
    <property type="match status" value="1"/>
</dbReference>
<keyword evidence="6" id="KW-1185">Reference proteome</keyword>
<feature type="domain" description="AMP-binding enzyme C-terminal" evidence="4">
    <location>
        <begin position="456"/>
        <end position="519"/>
    </location>
</feature>
<dbReference type="Gene3D" id="3.30.300.30">
    <property type="match status" value="1"/>
</dbReference>
<protein>
    <submittedName>
        <fullName evidence="5">Crotonobetaine/carnitine--CoA ligase</fullName>
        <ecNumber evidence="5">6.2.1.48</ecNumber>
    </submittedName>
</protein>
<dbReference type="AlphaFoldDB" id="A0A5S9PVW1"/>
<keyword evidence="2 5" id="KW-0436">Ligase</keyword>